<dbReference type="GO" id="GO:0046872">
    <property type="term" value="F:metal ion binding"/>
    <property type="evidence" value="ECO:0007669"/>
    <property type="project" value="UniProtKB-KW"/>
</dbReference>
<name>R7RSX1_9CLOT</name>
<reference evidence="3" key="1">
    <citation type="submission" date="2013-03" db="EMBL/GenBank/DDBJ databases">
        <title>Draft genome sequence of the hydrogen-ethanol-producing anaerobic alkalithermophilic Caloramator celere.</title>
        <authorList>
            <person name="Ciranna A."/>
            <person name="Larjo A."/>
            <person name="Kivisto A."/>
            <person name="Santala V."/>
            <person name="Roos C."/>
            <person name="Karp M."/>
        </authorList>
    </citation>
    <scope>NUCLEOTIDE SEQUENCE [LARGE SCALE GENOMIC DNA]</scope>
    <source>
        <strain evidence="3">DSM 8682</strain>
    </source>
</reference>
<dbReference type="Gene3D" id="3.20.20.60">
    <property type="entry name" value="Phosphoenolpyruvate-binding domains"/>
    <property type="match status" value="1"/>
</dbReference>
<accession>R7RSX1</accession>
<dbReference type="InterPro" id="IPR040442">
    <property type="entry name" value="Pyrv_kinase-like_dom_sf"/>
</dbReference>
<evidence type="ECO:0000313" key="3">
    <source>
        <dbReference type="EMBL" id="CDF59129.1"/>
    </source>
</evidence>
<dbReference type="Pfam" id="PF03328">
    <property type="entry name" value="HpcH_HpaI"/>
    <property type="match status" value="1"/>
</dbReference>
<sequence length="45" mass="4827">MIQNAPILGADSIILDLEDAVSLDEKDAARLLVKNALETLDFTGL</sequence>
<feature type="domain" description="HpcH/HpaI aldolase/citrate lyase" evidence="2">
    <location>
        <begin position="1"/>
        <end position="42"/>
    </location>
</feature>
<comment type="caution">
    <text evidence="3">The sequence shown here is derived from an EMBL/GenBank/DDBJ whole genome shotgun (WGS) entry which is preliminary data.</text>
</comment>
<dbReference type="InterPro" id="IPR005000">
    <property type="entry name" value="Aldolase/citrate-lyase_domain"/>
</dbReference>
<evidence type="ECO:0000256" key="1">
    <source>
        <dbReference type="ARBA" id="ARBA00022723"/>
    </source>
</evidence>
<keyword evidence="4" id="KW-1185">Reference proteome</keyword>
<dbReference type="EMBL" id="CAVN010000139">
    <property type="protein sequence ID" value="CDF59129.1"/>
    <property type="molecule type" value="Genomic_DNA"/>
</dbReference>
<dbReference type="eggNOG" id="COG2301">
    <property type="taxonomic scope" value="Bacteria"/>
</dbReference>
<dbReference type="SUPFAM" id="SSF51621">
    <property type="entry name" value="Phosphoenolpyruvate/pyruvate domain"/>
    <property type="match status" value="1"/>
</dbReference>
<organism evidence="3 4">
    <name type="scientific">Thermobrachium celere DSM 8682</name>
    <dbReference type="NCBI Taxonomy" id="941824"/>
    <lineage>
        <taxon>Bacteria</taxon>
        <taxon>Bacillati</taxon>
        <taxon>Bacillota</taxon>
        <taxon>Clostridia</taxon>
        <taxon>Eubacteriales</taxon>
        <taxon>Clostridiaceae</taxon>
        <taxon>Thermobrachium</taxon>
    </lineage>
</organism>
<keyword evidence="3" id="KW-0456">Lyase</keyword>
<keyword evidence="1" id="KW-0479">Metal-binding</keyword>
<protein>
    <submittedName>
        <fullName evidence="3">Citrate lyase beta chain</fullName>
        <ecNumber evidence="3">4.1.3.6</ecNumber>
    </submittedName>
</protein>
<dbReference type="GO" id="GO:0008815">
    <property type="term" value="F:citrate (pro-3S)-lyase activity"/>
    <property type="evidence" value="ECO:0007669"/>
    <property type="project" value="UniProtKB-EC"/>
</dbReference>
<dbReference type="EC" id="4.1.3.6" evidence="3"/>
<dbReference type="AlphaFoldDB" id="R7RSX1"/>
<evidence type="ECO:0000259" key="2">
    <source>
        <dbReference type="Pfam" id="PF03328"/>
    </source>
</evidence>
<gene>
    <name evidence="3" type="ORF">TCEL_02197</name>
</gene>
<dbReference type="Proteomes" id="UP000014923">
    <property type="component" value="Unassembled WGS sequence"/>
</dbReference>
<dbReference type="HOGENOM" id="CLU_3206356_0_0_9"/>
<dbReference type="InterPro" id="IPR015813">
    <property type="entry name" value="Pyrv/PenolPyrv_kinase-like_dom"/>
</dbReference>
<proteinExistence type="predicted"/>
<evidence type="ECO:0000313" key="4">
    <source>
        <dbReference type="Proteomes" id="UP000014923"/>
    </source>
</evidence>